<reference evidence="5 6" key="1">
    <citation type="submission" date="2015-12" db="EMBL/GenBank/DDBJ databases">
        <title>Genome sequence of Thalassospira lucentensis MCCC 1A02072.</title>
        <authorList>
            <person name="Lu L."/>
            <person name="Lai Q."/>
            <person name="Shao Z."/>
            <person name="Qian P."/>
        </authorList>
    </citation>
    <scope>NUCLEOTIDE SEQUENCE [LARGE SCALE GENOMIC DNA]</scope>
    <source>
        <strain evidence="5 6">MCCC 1A02072</strain>
    </source>
</reference>
<dbReference type="InterPro" id="IPR036390">
    <property type="entry name" value="WH_DNA-bd_sf"/>
</dbReference>
<protein>
    <submittedName>
        <fullName evidence="5">Transcriptional regulator</fullName>
    </submittedName>
</protein>
<dbReference type="SMART" id="SM00418">
    <property type="entry name" value="HTH_ARSR"/>
    <property type="match status" value="1"/>
</dbReference>
<dbReference type="GO" id="GO:0003677">
    <property type="term" value="F:DNA binding"/>
    <property type="evidence" value="ECO:0007669"/>
    <property type="project" value="UniProtKB-KW"/>
</dbReference>
<keyword evidence="3" id="KW-0804">Transcription</keyword>
<dbReference type="EMBL" id="LPVY01000023">
    <property type="protein sequence ID" value="KZB61631.1"/>
    <property type="molecule type" value="Genomic_DNA"/>
</dbReference>
<feature type="domain" description="HTH arsR-type" evidence="4">
    <location>
        <begin position="1"/>
        <end position="96"/>
    </location>
</feature>
<dbReference type="InterPro" id="IPR051011">
    <property type="entry name" value="Metal_resp_trans_reg"/>
</dbReference>
<evidence type="ECO:0000313" key="5">
    <source>
        <dbReference type="EMBL" id="KZB61631.1"/>
    </source>
</evidence>
<evidence type="ECO:0000313" key="6">
    <source>
        <dbReference type="Proteomes" id="UP000076335"/>
    </source>
</evidence>
<dbReference type="GO" id="GO:0003700">
    <property type="term" value="F:DNA-binding transcription factor activity"/>
    <property type="evidence" value="ECO:0007669"/>
    <property type="project" value="InterPro"/>
</dbReference>
<dbReference type="InterPro" id="IPR036388">
    <property type="entry name" value="WH-like_DNA-bd_sf"/>
</dbReference>
<evidence type="ECO:0000256" key="2">
    <source>
        <dbReference type="ARBA" id="ARBA00023125"/>
    </source>
</evidence>
<evidence type="ECO:0000256" key="1">
    <source>
        <dbReference type="ARBA" id="ARBA00023015"/>
    </source>
</evidence>
<dbReference type="Pfam" id="PF12840">
    <property type="entry name" value="HTH_20"/>
    <property type="match status" value="1"/>
</dbReference>
<dbReference type="OrthoDB" id="9804742at2"/>
<name>A0A154L125_9PROT</name>
<evidence type="ECO:0000256" key="3">
    <source>
        <dbReference type="ARBA" id="ARBA00023163"/>
    </source>
</evidence>
<organism evidence="5 6">
    <name type="scientific">Thalassospira lucentensis</name>
    <dbReference type="NCBI Taxonomy" id="168935"/>
    <lineage>
        <taxon>Bacteria</taxon>
        <taxon>Pseudomonadati</taxon>
        <taxon>Pseudomonadota</taxon>
        <taxon>Alphaproteobacteria</taxon>
        <taxon>Rhodospirillales</taxon>
        <taxon>Thalassospiraceae</taxon>
        <taxon>Thalassospira</taxon>
    </lineage>
</organism>
<dbReference type="Proteomes" id="UP000076335">
    <property type="component" value="Unassembled WGS sequence"/>
</dbReference>
<gene>
    <name evidence="5" type="ORF">AUP42_06670</name>
</gene>
<comment type="caution">
    <text evidence="5">The sequence shown here is derived from an EMBL/GenBank/DDBJ whole genome shotgun (WGS) entry which is preliminary data.</text>
</comment>
<keyword evidence="1" id="KW-0805">Transcription regulation</keyword>
<dbReference type="PANTHER" id="PTHR43132:SF2">
    <property type="entry name" value="ARSENICAL RESISTANCE OPERON REPRESSOR ARSR-RELATED"/>
    <property type="match status" value="1"/>
</dbReference>
<dbReference type="InterPro" id="IPR011991">
    <property type="entry name" value="ArsR-like_HTH"/>
</dbReference>
<evidence type="ECO:0000259" key="4">
    <source>
        <dbReference type="PROSITE" id="PS50987"/>
    </source>
</evidence>
<sequence length="105" mass="11128">MRDTDNIATAFAALGHSARLRIFRLLVRAGATGLNIGEIGRHTGLPASTLAHHLGALVQAGLVWQERHGRETVNHADVVAIRDVLDALVAECCIGVGAEEKEDAV</sequence>
<dbReference type="SUPFAM" id="SSF46785">
    <property type="entry name" value="Winged helix' DNA-binding domain"/>
    <property type="match status" value="1"/>
</dbReference>
<accession>A0A154L125</accession>
<dbReference type="Gene3D" id="1.10.10.10">
    <property type="entry name" value="Winged helix-like DNA-binding domain superfamily/Winged helix DNA-binding domain"/>
    <property type="match status" value="1"/>
</dbReference>
<keyword evidence="2" id="KW-0238">DNA-binding</keyword>
<dbReference type="RefSeq" id="WP_062953231.1">
    <property type="nucleotide sequence ID" value="NZ_LPVY01000023.1"/>
</dbReference>
<dbReference type="InterPro" id="IPR001845">
    <property type="entry name" value="HTH_ArsR_DNA-bd_dom"/>
</dbReference>
<dbReference type="PANTHER" id="PTHR43132">
    <property type="entry name" value="ARSENICAL RESISTANCE OPERON REPRESSOR ARSR-RELATED"/>
    <property type="match status" value="1"/>
</dbReference>
<dbReference type="AlphaFoldDB" id="A0A154L125"/>
<dbReference type="PROSITE" id="PS50987">
    <property type="entry name" value="HTH_ARSR_2"/>
    <property type="match status" value="1"/>
</dbReference>
<dbReference type="CDD" id="cd00090">
    <property type="entry name" value="HTH_ARSR"/>
    <property type="match status" value="1"/>
</dbReference>
<proteinExistence type="predicted"/>
<dbReference type="NCBIfam" id="NF033788">
    <property type="entry name" value="HTH_metalloreg"/>
    <property type="match status" value="1"/>
</dbReference>